<dbReference type="InterPro" id="IPR018541">
    <property type="entry name" value="Ftsk_gamma"/>
</dbReference>
<sequence length="73" mass="8764">MIEDEVLMAETLKIVMQYKSFSPSLVQRKLEIGYTRAVRIVELLKEPYLLRLKIKTKPKMKLFSKRKKGFRYI</sequence>
<dbReference type="STRING" id="1630136.AS592_07130"/>
<evidence type="ECO:0000313" key="2">
    <source>
        <dbReference type="EMBL" id="KYJ86567.1"/>
    </source>
</evidence>
<dbReference type="Pfam" id="PF09397">
    <property type="entry name" value="FtsK_gamma"/>
    <property type="match status" value="1"/>
</dbReference>
<organism evidence="2 3">
    <name type="scientific">Sulfurovum riftiae</name>
    <dbReference type="NCBI Taxonomy" id="1630136"/>
    <lineage>
        <taxon>Bacteria</taxon>
        <taxon>Pseudomonadati</taxon>
        <taxon>Campylobacterota</taxon>
        <taxon>Epsilonproteobacteria</taxon>
        <taxon>Campylobacterales</taxon>
        <taxon>Sulfurovaceae</taxon>
        <taxon>Sulfurovum</taxon>
    </lineage>
</organism>
<protein>
    <recommendedName>
        <fullName evidence="1">FtsK gamma domain-containing protein</fullName>
    </recommendedName>
</protein>
<dbReference type="RefSeq" id="WP_067330901.1">
    <property type="nucleotide sequence ID" value="NZ_LNKT01000023.1"/>
</dbReference>
<comment type="caution">
    <text evidence="2">The sequence shown here is derived from an EMBL/GenBank/DDBJ whole genome shotgun (WGS) entry which is preliminary data.</text>
</comment>
<dbReference type="Gene3D" id="1.10.10.10">
    <property type="entry name" value="Winged helix-like DNA-binding domain superfamily/Winged helix DNA-binding domain"/>
    <property type="match status" value="1"/>
</dbReference>
<evidence type="ECO:0000259" key="1">
    <source>
        <dbReference type="SMART" id="SM00843"/>
    </source>
</evidence>
<evidence type="ECO:0000313" key="3">
    <source>
        <dbReference type="Proteomes" id="UP000075359"/>
    </source>
</evidence>
<keyword evidence="3" id="KW-1185">Reference proteome</keyword>
<dbReference type="InterPro" id="IPR036388">
    <property type="entry name" value="WH-like_DNA-bd_sf"/>
</dbReference>
<proteinExistence type="predicted"/>
<accession>A0A151CGE5</accession>
<name>A0A151CGE5_9BACT</name>
<dbReference type="SUPFAM" id="SSF46785">
    <property type="entry name" value="Winged helix' DNA-binding domain"/>
    <property type="match status" value="1"/>
</dbReference>
<dbReference type="OrthoDB" id="7358785at2"/>
<reference evidence="2 3" key="1">
    <citation type="submission" date="2015-11" db="EMBL/GenBank/DDBJ databases">
        <title>Draft genome of Sulfurovum riftiae 1812E, a member of the Epsilonproteobacteria isolated from the tube of the deep-sea hydrothermal vent tubewom Riftia pachyptila.</title>
        <authorList>
            <person name="Vetriani C."/>
            <person name="Giovannelli D."/>
        </authorList>
    </citation>
    <scope>NUCLEOTIDE SEQUENCE [LARGE SCALE GENOMIC DNA]</scope>
    <source>
        <strain evidence="2 3">1812E</strain>
    </source>
</reference>
<dbReference type="AlphaFoldDB" id="A0A151CGE5"/>
<dbReference type="InterPro" id="IPR036390">
    <property type="entry name" value="WH_DNA-bd_sf"/>
</dbReference>
<dbReference type="EMBL" id="LNKT01000023">
    <property type="protein sequence ID" value="KYJ86567.1"/>
    <property type="molecule type" value="Genomic_DNA"/>
</dbReference>
<dbReference type="SMART" id="SM00843">
    <property type="entry name" value="Ftsk_gamma"/>
    <property type="match status" value="1"/>
</dbReference>
<gene>
    <name evidence="2" type="ORF">AS592_07130</name>
</gene>
<dbReference type="Proteomes" id="UP000075359">
    <property type="component" value="Unassembled WGS sequence"/>
</dbReference>
<feature type="domain" description="FtsK gamma" evidence="1">
    <location>
        <begin position="1"/>
        <end position="53"/>
    </location>
</feature>